<evidence type="ECO:0000313" key="2">
    <source>
        <dbReference type="EMBL" id="GAF43019.1"/>
    </source>
</evidence>
<feature type="domain" description="Cupin type-2" evidence="1">
    <location>
        <begin position="100"/>
        <end position="154"/>
    </location>
</feature>
<reference evidence="2 3" key="1">
    <citation type="submission" date="2014-02" db="EMBL/GenBank/DDBJ databases">
        <title>Whole genome shotgun sequence of Rhodococcus wratislaviensis NBRC 100605.</title>
        <authorList>
            <person name="Hosoyama A."/>
            <person name="Tsuchikane K."/>
            <person name="Yoshida I."/>
            <person name="Ohji S."/>
            <person name="Ichikawa N."/>
            <person name="Yamazoe A."/>
            <person name="Fujita N."/>
        </authorList>
    </citation>
    <scope>NUCLEOTIDE SEQUENCE [LARGE SCALE GENOMIC DNA]</scope>
    <source>
        <strain evidence="2 3">NBRC 100605</strain>
    </source>
</reference>
<dbReference type="Gene3D" id="2.60.120.10">
    <property type="entry name" value="Jelly Rolls"/>
    <property type="match status" value="1"/>
</dbReference>
<dbReference type="AlphaFoldDB" id="X0PKT7"/>
<dbReference type="InterPro" id="IPR047142">
    <property type="entry name" value="OryJ/VirC-like"/>
</dbReference>
<dbReference type="InterPro" id="IPR013096">
    <property type="entry name" value="Cupin_2"/>
</dbReference>
<organism evidence="2 3">
    <name type="scientific">Rhodococcus wratislaviensis NBRC 100605</name>
    <dbReference type="NCBI Taxonomy" id="1219028"/>
    <lineage>
        <taxon>Bacteria</taxon>
        <taxon>Bacillati</taxon>
        <taxon>Actinomycetota</taxon>
        <taxon>Actinomycetes</taxon>
        <taxon>Mycobacteriales</taxon>
        <taxon>Nocardiaceae</taxon>
        <taxon>Rhodococcus</taxon>
    </lineage>
</organism>
<sequence length="164" mass="17246">MTVRRVVTGFTDAGEAAFLADEPLSEVQQLNTMLSSVWRTDSVSTLQVPPKVPAENGFGFPMPGGAWALSWSIPPRSVAGEGQKQDGVTRAGDLPSGAAHATDSIDISVITSGTVVFALEDGTEQVLQSGDLIVVNGVRHTWSNRGDTIATILSFILGAERTAH</sequence>
<dbReference type="PANTHER" id="PTHR36156:SF2">
    <property type="entry name" value="CUPIN TYPE-2 DOMAIN-CONTAINING PROTEIN"/>
    <property type="match status" value="1"/>
</dbReference>
<dbReference type="SUPFAM" id="SSF51182">
    <property type="entry name" value="RmlC-like cupins"/>
    <property type="match status" value="1"/>
</dbReference>
<dbReference type="InterPro" id="IPR014710">
    <property type="entry name" value="RmlC-like_jellyroll"/>
</dbReference>
<dbReference type="EMBL" id="BAWF01000005">
    <property type="protein sequence ID" value="GAF43019.1"/>
    <property type="molecule type" value="Genomic_DNA"/>
</dbReference>
<gene>
    <name evidence="2" type="ORF">RW1_005_01270</name>
</gene>
<dbReference type="RefSeq" id="WP_162181172.1">
    <property type="nucleotide sequence ID" value="NZ_BAWF01000005.1"/>
</dbReference>
<dbReference type="OrthoDB" id="713485at2"/>
<name>X0PKT7_RHOWR</name>
<dbReference type="Pfam" id="PF07883">
    <property type="entry name" value="Cupin_2"/>
    <property type="match status" value="1"/>
</dbReference>
<dbReference type="Proteomes" id="UP000019491">
    <property type="component" value="Unassembled WGS sequence"/>
</dbReference>
<evidence type="ECO:0000313" key="3">
    <source>
        <dbReference type="Proteomes" id="UP000019491"/>
    </source>
</evidence>
<dbReference type="PANTHER" id="PTHR36156">
    <property type="entry name" value="SLR2101 PROTEIN"/>
    <property type="match status" value="1"/>
</dbReference>
<evidence type="ECO:0000259" key="1">
    <source>
        <dbReference type="Pfam" id="PF07883"/>
    </source>
</evidence>
<dbReference type="InterPro" id="IPR011051">
    <property type="entry name" value="RmlC_Cupin_sf"/>
</dbReference>
<protein>
    <recommendedName>
        <fullName evidence="1">Cupin type-2 domain-containing protein</fullName>
    </recommendedName>
</protein>
<keyword evidence="3" id="KW-1185">Reference proteome</keyword>
<proteinExistence type="predicted"/>
<comment type="caution">
    <text evidence="2">The sequence shown here is derived from an EMBL/GenBank/DDBJ whole genome shotgun (WGS) entry which is preliminary data.</text>
</comment>
<accession>X0PKT7</accession>